<feature type="compositionally biased region" description="Basic and acidic residues" evidence="11">
    <location>
        <begin position="511"/>
        <end position="528"/>
    </location>
</feature>
<comment type="subcellular location">
    <subcellularLocation>
        <location evidence="2">Cytoplasm</location>
        <location evidence="2">Cytoskeleton</location>
        <location evidence="2">Cilium axoneme</location>
    </subcellularLocation>
    <subcellularLocation>
        <location evidence="1">Cytoplasm</location>
        <location evidence="1">Cytoskeleton</location>
        <location evidence="1">Cilium basal body</location>
    </subcellularLocation>
</comment>
<name>A0A1W0A9T2_9STRA</name>
<dbReference type="InterPro" id="IPR042576">
    <property type="entry name" value="TRAF3IP1_N_sf"/>
</dbReference>
<dbReference type="PANTHER" id="PTHR31363">
    <property type="entry name" value="TRAF3-INTERACTING PROTEIN 1"/>
    <property type="match status" value="1"/>
</dbReference>
<dbReference type="AlphaFoldDB" id="A0A1W0A9T2"/>
<dbReference type="Gene3D" id="1.10.418.50">
    <property type="entry name" value="Microtubule-binding protein MIP-T3"/>
    <property type="match status" value="2"/>
</dbReference>
<dbReference type="EMBL" id="JNBS01000282">
    <property type="protein sequence ID" value="OQS07054.1"/>
    <property type="molecule type" value="Genomic_DNA"/>
</dbReference>
<dbReference type="GO" id="GO:0005930">
    <property type="term" value="C:axoneme"/>
    <property type="evidence" value="ECO:0007669"/>
    <property type="project" value="UniProtKB-SubCell"/>
</dbReference>
<evidence type="ECO:0000313" key="14">
    <source>
        <dbReference type="EMBL" id="OQS07054.1"/>
    </source>
</evidence>
<accession>A0A1W0A9T2</accession>
<protein>
    <recommendedName>
        <fullName evidence="9">TRAF3-interacting protein 1</fullName>
    </recommendedName>
</protein>
<dbReference type="InterPro" id="IPR041476">
    <property type="entry name" value="TRAF3IP1_C"/>
</dbReference>
<dbReference type="GO" id="GO:0042073">
    <property type="term" value="P:intraciliary transport"/>
    <property type="evidence" value="ECO:0007669"/>
    <property type="project" value="TreeGrafter"/>
</dbReference>
<dbReference type="InterPro" id="IPR018799">
    <property type="entry name" value="TRAF3IP1"/>
</dbReference>
<dbReference type="GO" id="GO:0008017">
    <property type="term" value="F:microtubule binding"/>
    <property type="evidence" value="ECO:0007669"/>
    <property type="project" value="InterPro"/>
</dbReference>
<keyword evidence="15" id="KW-1185">Reference proteome</keyword>
<dbReference type="OrthoDB" id="10258914at2759"/>
<evidence type="ECO:0000256" key="1">
    <source>
        <dbReference type="ARBA" id="ARBA00004120"/>
    </source>
</evidence>
<keyword evidence="4" id="KW-0970">Cilium biogenesis/degradation</keyword>
<evidence type="ECO:0000313" key="15">
    <source>
        <dbReference type="Proteomes" id="UP000243217"/>
    </source>
</evidence>
<evidence type="ECO:0000256" key="9">
    <source>
        <dbReference type="ARBA" id="ARBA00070492"/>
    </source>
</evidence>
<evidence type="ECO:0000259" key="12">
    <source>
        <dbReference type="Pfam" id="PF10243"/>
    </source>
</evidence>
<feature type="compositionally biased region" description="Basic and acidic residues" evidence="11">
    <location>
        <begin position="574"/>
        <end position="599"/>
    </location>
</feature>
<evidence type="ECO:0000256" key="8">
    <source>
        <dbReference type="ARBA" id="ARBA00043971"/>
    </source>
</evidence>
<evidence type="ECO:0000259" key="13">
    <source>
        <dbReference type="Pfam" id="PF17749"/>
    </source>
</evidence>
<dbReference type="GO" id="GO:0060271">
    <property type="term" value="P:cilium assembly"/>
    <property type="evidence" value="ECO:0007669"/>
    <property type="project" value="TreeGrafter"/>
</dbReference>
<dbReference type="FunFam" id="1.10.418.50:FF:000001">
    <property type="entry name" value="TRAF3-interacting protein 1 isoform X1"/>
    <property type="match status" value="2"/>
</dbReference>
<dbReference type="Proteomes" id="UP000243217">
    <property type="component" value="Unassembled WGS sequence"/>
</dbReference>
<evidence type="ECO:0000256" key="4">
    <source>
        <dbReference type="ARBA" id="ARBA00022794"/>
    </source>
</evidence>
<keyword evidence="5 10" id="KW-0175">Coiled coil</keyword>
<dbReference type="GO" id="GO:0070507">
    <property type="term" value="P:regulation of microtubule cytoskeleton organization"/>
    <property type="evidence" value="ECO:0007669"/>
    <property type="project" value="TreeGrafter"/>
</dbReference>
<keyword evidence="6" id="KW-0206">Cytoskeleton</keyword>
<dbReference type="GO" id="GO:0030992">
    <property type="term" value="C:intraciliary transport particle B"/>
    <property type="evidence" value="ECO:0007669"/>
    <property type="project" value="TreeGrafter"/>
</dbReference>
<feature type="domain" description="TRAF3-interacting protein 1 N-terminal" evidence="12">
    <location>
        <begin position="30"/>
        <end position="140"/>
    </location>
</feature>
<evidence type="ECO:0000256" key="5">
    <source>
        <dbReference type="ARBA" id="ARBA00023054"/>
    </source>
</evidence>
<dbReference type="Pfam" id="PF17749">
    <property type="entry name" value="MIP-T3_C"/>
    <property type="match status" value="1"/>
</dbReference>
<evidence type="ECO:0000256" key="7">
    <source>
        <dbReference type="ARBA" id="ARBA00023273"/>
    </source>
</evidence>
<dbReference type="InterPro" id="IPR040468">
    <property type="entry name" value="TRAF3IP1_N"/>
</dbReference>
<gene>
    <name evidence="14" type="ORF">THRCLA_00943</name>
</gene>
<evidence type="ECO:0000256" key="11">
    <source>
        <dbReference type="SAM" id="MobiDB-lite"/>
    </source>
</evidence>
<feature type="compositionally biased region" description="Low complexity" evidence="11">
    <location>
        <begin position="251"/>
        <end position="267"/>
    </location>
</feature>
<feature type="domain" description="TRAF3-interacting protein 1 C-terminal" evidence="13">
    <location>
        <begin position="563"/>
        <end position="723"/>
    </location>
</feature>
<keyword evidence="3" id="KW-0963">Cytoplasm</keyword>
<feature type="region of interest" description="Disordered" evidence="11">
    <location>
        <begin position="422"/>
        <end position="617"/>
    </location>
</feature>
<dbReference type="GO" id="GO:0048731">
    <property type="term" value="P:system development"/>
    <property type="evidence" value="ECO:0007669"/>
    <property type="project" value="UniProtKB-ARBA"/>
</dbReference>
<dbReference type="PANTHER" id="PTHR31363:SF0">
    <property type="entry name" value="TRAF3-INTERACTING PROTEIN 1"/>
    <property type="match status" value="1"/>
</dbReference>
<feature type="compositionally biased region" description="Basic and acidic residues" evidence="11">
    <location>
        <begin position="177"/>
        <end position="250"/>
    </location>
</feature>
<dbReference type="Pfam" id="PF10243">
    <property type="entry name" value="MIP-T3"/>
    <property type="match status" value="2"/>
</dbReference>
<reference evidence="14 15" key="1">
    <citation type="journal article" date="2014" name="Genome Biol. Evol.">
        <title>The secreted proteins of Achlya hypogyna and Thraustotheca clavata identify the ancestral oomycete secretome and reveal gene acquisitions by horizontal gene transfer.</title>
        <authorList>
            <person name="Misner I."/>
            <person name="Blouin N."/>
            <person name="Leonard G."/>
            <person name="Richards T.A."/>
            <person name="Lane C.E."/>
        </authorList>
    </citation>
    <scope>NUCLEOTIDE SEQUENCE [LARGE SCALE GENOMIC DNA]</scope>
    <source>
        <strain evidence="14 15">ATCC 34112</strain>
    </source>
</reference>
<feature type="compositionally biased region" description="Basic and acidic residues" evidence="11">
    <location>
        <begin position="440"/>
        <end position="451"/>
    </location>
</feature>
<evidence type="ECO:0000256" key="3">
    <source>
        <dbReference type="ARBA" id="ARBA00022490"/>
    </source>
</evidence>
<evidence type="ECO:0000256" key="6">
    <source>
        <dbReference type="ARBA" id="ARBA00023212"/>
    </source>
</evidence>
<evidence type="ECO:0000256" key="2">
    <source>
        <dbReference type="ARBA" id="ARBA00004430"/>
    </source>
</evidence>
<evidence type="ECO:0000256" key="10">
    <source>
        <dbReference type="SAM" id="Coils"/>
    </source>
</evidence>
<dbReference type="STRING" id="74557.A0A1W0A9T2"/>
<proteinExistence type="inferred from homology"/>
<comment type="caution">
    <text evidence="14">The sequence shown here is derived from an EMBL/GenBank/DDBJ whole genome shotgun (WGS) entry which is preliminary data.</text>
</comment>
<organism evidence="14 15">
    <name type="scientific">Thraustotheca clavata</name>
    <dbReference type="NCBI Taxonomy" id="74557"/>
    <lineage>
        <taxon>Eukaryota</taxon>
        <taxon>Sar</taxon>
        <taxon>Stramenopiles</taxon>
        <taxon>Oomycota</taxon>
        <taxon>Saprolegniomycetes</taxon>
        <taxon>Saprolegniales</taxon>
        <taxon>Achlyaceae</taxon>
        <taxon>Thraustotheca</taxon>
    </lineage>
</organism>
<feature type="compositionally biased region" description="Acidic residues" evidence="11">
    <location>
        <begin position="540"/>
        <end position="549"/>
    </location>
</feature>
<feature type="region of interest" description="Disordered" evidence="11">
    <location>
        <begin position="168"/>
        <end position="277"/>
    </location>
</feature>
<dbReference type="GO" id="GO:0048513">
    <property type="term" value="P:animal organ development"/>
    <property type="evidence" value="ECO:0007669"/>
    <property type="project" value="UniProtKB-ARBA"/>
</dbReference>
<sequence length="728" mass="80549">MNAYPDNTQKLYGYEKTYISDLMGDLNELLKRTQETLQPLIPKPKLADKLLLKPPFRFVHDIFTALIAATGFAKGLYTDYELDSANIKEKHQKLQFLDKMIDCTGQCHGREIDVRSAKIVAGLEPENTNLFLVELAAAASNSSLDWAGAVQKTLATYPALPETIAGNGGAAPVEAKQGAKQEAKRETTPPTKEMAKETPAKVDSEAKEAQDKARAEEKAKERERAKRAKEEREKQEQAENQRRESERTAESKPSSAGSSSRPSSNSKATREDNNASEWAAQIKECNTDIERTKDVIEKIITKPKMSAKLLGKPPFRFLHDIISEMTRTTGFAEGLYSGDELDSNAIKEKQPKIDYLQKIISLASVHLNVEIEVKPAKIVAGLEPEDTNKFLQLLAIAAKAGNSAAAVQRVLSGDITLRPVNSAESKSKRAPRVEQPVPVEAKKEEKKESKADSSSTTVTGGSGPMKPLAVTGMDEDGDLRSQGKENEEDDLKPGTANRTARPTTARRRPPKLKENVKEVGRLVRDDKVAPTVGIMKDGDNADSDDDNNDGDNNNRSSSVITDDGGSHGRLVRNILKDQTADEEANRKSKEDEDNKEDGGIRLGKRRKSFKEKTKGGTSTAAEINELRQAIQKICQATNPVGKCIEYVYEDMESMARELESWKKEYESKCVVLEEEKKKSEDALQPLNLQLVEVEEQIKEQVHKINTLKATITKNEEKTLKLLRLVVTA</sequence>
<dbReference type="GO" id="GO:0036064">
    <property type="term" value="C:ciliary basal body"/>
    <property type="evidence" value="ECO:0007669"/>
    <property type="project" value="TreeGrafter"/>
</dbReference>
<comment type="similarity">
    <text evidence="8">Belongs to the TRAF3IP1 family.</text>
</comment>
<feature type="coiled-coil region" evidence="10">
    <location>
        <begin position="655"/>
        <end position="710"/>
    </location>
</feature>
<keyword evidence="7" id="KW-0966">Cell projection</keyword>
<feature type="domain" description="TRAF3-interacting protein 1 N-terminal" evidence="12">
    <location>
        <begin position="289"/>
        <end position="399"/>
    </location>
</feature>